<gene>
    <name evidence="1" type="ORF">ACFFP0_24725</name>
</gene>
<dbReference type="RefSeq" id="WP_377264883.1">
    <property type="nucleotide sequence ID" value="NZ_JBHMAA010000032.1"/>
</dbReference>
<sequence>MTTQREPIGHDWLAEFREKFAEEFPDDPEDAMAQRAIERGVGLDRKQVARPGRSA</sequence>
<comment type="caution">
    <text evidence="1">The sequence shown here is derived from an EMBL/GenBank/DDBJ whole genome shotgun (WGS) entry which is preliminary data.</text>
</comment>
<evidence type="ECO:0000313" key="2">
    <source>
        <dbReference type="Proteomes" id="UP001589692"/>
    </source>
</evidence>
<dbReference type="EMBL" id="JBHMAA010000032">
    <property type="protein sequence ID" value="MFB9952066.1"/>
    <property type="molecule type" value="Genomic_DNA"/>
</dbReference>
<protein>
    <submittedName>
        <fullName evidence="1">Uncharacterized protein</fullName>
    </submittedName>
</protein>
<reference evidence="1 2" key="1">
    <citation type="submission" date="2024-09" db="EMBL/GenBank/DDBJ databases">
        <authorList>
            <person name="Sun Q."/>
            <person name="Mori K."/>
        </authorList>
    </citation>
    <scope>NUCLEOTIDE SEQUENCE [LARGE SCALE GENOMIC DNA]</scope>
    <source>
        <strain evidence="1 2">TBRC 4938</strain>
    </source>
</reference>
<organism evidence="1 2">
    <name type="scientific">Rhizobium puerariae</name>
    <dbReference type="NCBI Taxonomy" id="1585791"/>
    <lineage>
        <taxon>Bacteria</taxon>
        <taxon>Pseudomonadati</taxon>
        <taxon>Pseudomonadota</taxon>
        <taxon>Alphaproteobacteria</taxon>
        <taxon>Hyphomicrobiales</taxon>
        <taxon>Rhizobiaceae</taxon>
        <taxon>Rhizobium/Agrobacterium group</taxon>
        <taxon>Rhizobium</taxon>
    </lineage>
</organism>
<proteinExistence type="predicted"/>
<dbReference type="Proteomes" id="UP001589692">
    <property type="component" value="Unassembled WGS sequence"/>
</dbReference>
<keyword evidence="2" id="KW-1185">Reference proteome</keyword>
<evidence type="ECO:0000313" key="1">
    <source>
        <dbReference type="EMBL" id="MFB9952066.1"/>
    </source>
</evidence>
<accession>A0ABV6AN76</accession>
<name>A0ABV6AN76_9HYPH</name>